<dbReference type="GeneID" id="81356195"/>
<gene>
    <name evidence="2" type="ORF">N7532_004722</name>
</gene>
<dbReference type="OrthoDB" id="5244622at2759"/>
<evidence type="ECO:0000313" key="3">
    <source>
        <dbReference type="Proteomes" id="UP001149074"/>
    </source>
</evidence>
<protein>
    <submittedName>
        <fullName evidence="2">Uncharacterized protein</fullName>
    </submittedName>
</protein>
<comment type="caution">
    <text evidence="2">The sequence shown here is derived from an EMBL/GenBank/DDBJ whole genome shotgun (WGS) entry which is preliminary data.</text>
</comment>
<reference evidence="2" key="2">
    <citation type="journal article" date="2023" name="IMA Fungus">
        <title>Comparative genomic study of the Penicillium genus elucidates a diverse pangenome and 15 lateral gene transfer events.</title>
        <authorList>
            <person name="Petersen C."/>
            <person name="Sorensen T."/>
            <person name="Nielsen M.R."/>
            <person name="Sondergaard T.E."/>
            <person name="Sorensen J.L."/>
            <person name="Fitzpatrick D.A."/>
            <person name="Frisvad J.C."/>
            <person name="Nielsen K.L."/>
        </authorList>
    </citation>
    <scope>NUCLEOTIDE SEQUENCE</scope>
    <source>
        <strain evidence="2">IBT 30761</strain>
    </source>
</reference>
<feature type="region of interest" description="Disordered" evidence="1">
    <location>
        <begin position="1"/>
        <end position="32"/>
    </location>
</feature>
<keyword evidence="3" id="KW-1185">Reference proteome</keyword>
<name>A0A9W9FPZ2_9EURO</name>
<proteinExistence type="predicted"/>
<reference evidence="2" key="1">
    <citation type="submission" date="2022-11" db="EMBL/GenBank/DDBJ databases">
        <authorList>
            <person name="Petersen C."/>
        </authorList>
    </citation>
    <scope>NUCLEOTIDE SEQUENCE</scope>
    <source>
        <strain evidence="2">IBT 30761</strain>
    </source>
</reference>
<dbReference type="RefSeq" id="XP_056477573.1">
    <property type="nucleotide sequence ID" value="XM_056617216.1"/>
</dbReference>
<evidence type="ECO:0000256" key="1">
    <source>
        <dbReference type="SAM" id="MobiDB-lite"/>
    </source>
</evidence>
<dbReference type="EMBL" id="JAPQKI010000004">
    <property type="protein sequence ID" value="KAJ5104193.1"/>
    <property type="molecule type" value="Genomic_DNA"/>
</dbReference>
<sequence length="348" mass="39204">MIDSASGVAYGRGQGQGNRQARQSVSQQRVPRDNLASRVRNLRLSTQEFSSTPTQTIPPSISQVLPAIPESTQASFTRAMEALAPEIRAEFQPEFSRILLRFLGFRADPRSWTEEPRWKSTKCDAFDSDQETRNAAIFMFGERKELQARELGLFTIGLRTTPTMGDENVYRTVLVDDLPCGVHIQDVLANVTGGIIEKAILAKTEPITGHPSVMIRFVHQDGAQEFLRRCRGRLFIKYGRVRVRQVGTPTFPASVQLEREIAEGRTRCLKVRTNLEDVSEITRHVLRERIWTKHIEGFFDENVETGCMSIRLTSIAWAIKAYNILRLPGGIKRGVNATITFGKDPCDV</sequence>
<evidence type="ECO:0000313" key="2">
    <source>
        <dbReference type="EMBL" id="KAJ5104193.1"/>
    </source>
</evidence>
<organism evidence="2 3">
    <name type="scientific">Penicillium argentinense</name>
    <dbReference type="NCBI Taxonomy" id="1131581"/>
    <lineage>
        <taxon>Eukaryota</taxon>
        <taxon>Fungi</taxon>
        <taxon>Dikarya</taxon>
        <taxon>Ascomycota</taxon>
        <taxon>Pezizomycotina</taxon>
        <taxon>Eurotiomycetes</taxon>
        <taxon>Eurotiomycetidae</taxon>
        <taxon>Eurotiales</taxon>
        <taxon>Aspergillaceae</taxon>
        <taxon>Penicillium</taxon>
    </lineage>
</organism>
<dbReference type="AlphaFoldDB" id="A0A9W9FPZ2"/>
<accession>A0A9W9FPZ2</accession>
<feature type="compositionally biased region" description="Low complexity" evidence="1">
    <location>
        <begin position="17"/>
        <end position="29"/>
    </location>
</feature>
<dbReference type="Proteomes" id="UP001149074">
    <property type="component" value="Unassembled WGS sequence"/>
</dbReference>